<dbReference type="EMBL" id="PGFS01000001">
    <property type="protein sequence ID" value="MDH4571690.1"/>
    <property type="molecule type" value="Genomic_DNA"/>
</dbReference>
<protein>
    <submittedName>
        <fullName evidence="9">Sugar transporter</fullName>
    </submittedName>
</protein>
<proteinExistence type="predicted"/>
<keyword evidence="3" id="KW-0472">Membrane</keyword>
<evidence type="ECO:0000313" key="10">
    <source>
        <dbReference type="Proteomes" id="UP001162135"/>
    </source>
</evidence>
<feature type="chain" id="PRO_5046941480" evidence="8">
    <location>
        <begin position="20"/>
        <end position="89"/>
    </location>
</feature>
<sequence>MSRNAALAIVLATMLLALAGCGQKGPLYLPGDSEASKTYDPQGDYEPSQPASSRQTPAKRDPDASSRQPAAPQASPAPAATSPTAEELP</sequence>
<evidence type="ECO:0000256" key="3">
    <source>
        <dbReference type="ARBA" id="ARBA00023136"/>
    </source>
</evidence>
<evidence type="ECO:0000256" key="1">
    <source>
        <dbReference type="ARBA" id="ARBA00004459"/>
    </source>
</evidence>
<keyword evidence="10" id="KW-1185">Reference proteome</keyword>
<dbReference type="Proteomes" id="UP001162135">
    <property type="component" value="Unassembled WGS sequence"/>
</dbReference>
<reference evidence="9" key="1">
    <citation type="journal article" date="2015" name="Antonie Van Leeuwenhoek">
        <title>Comparative 16S rRNA signatures and multilocus sequence analysis for the genus Salinicola and description of Salinicola acroporae sp. nov., isolated from coral Acropora digitifera.</title>
        <authorList>
            <person name="Lepcha R.T."/>
            <person name="Poddar A."/>
            <person name="Schumann P."/>
            <person name="Das S.K."/>
        </authorList>
    </citation>
    <scope>NUCLEOTIDE SEQUENCE</scope>
    <source>
        <strain evidence="9">S4-41</strain>
    </source>
</reference>
<dbReference type="NCBIfam" id="NF047847">
    <property type="entry name" value="SS_mature_LptM"/>
    <property type="match status" value="1"/>
</dbReference>
<evidence type="ECO:0000256" key="6">
    <source>
        <dbReference type="ARBA" id="ARBA00023288"/>
    </source>
</evidence>
<keyword evidence="2 8" id="KW-0732">Signal</keyword>
<reference evidence="9" key="2">
    <citation type="submission" date="2017-11" db="EMBL/GenBank/DDBJ databases">
        <authorList>
            <person name="Das S.K."/>
        </authorList>
    </citation>
    <scope>NUCLEOTIDE SEQUENCE</scope>
    <source>
        <strain evidence="9">S4-41</strain>
    </source>
</reference>
<evidence type="ECO:0000256" key="8">
    <source>
        <dbReference type="SAM" id="SignalP"/>
    </source>
</evidence>
<keyword evidence="5" id="KW-0998">Cell outer membrane</keyword>
<keyword evidence="6" id="KW-0449">Lipoprotein</keyword>
<comment type="subcellular location">
    <subcellularLocation>
        <location evidence="1">Cell outer membrane</location>
        <topology evidence="1">Lipid-anchor</topology>
    </subcellularLocation>
</comment>
<evidence type="ECO:0000256" key="5">
    <source>
        <dbReference type="ARBA" id="ARBA00023237"/>
    </source>
</evidence>
<keyword evidence="4" id="KW-0564">Palmitate</keyword>
<comment type="caution">
    <text evidence="9">The sequence shown here is derived from an EMBL/GenBank/DDBJ whole genome shotgun (WGS) entry which is preliminary data.</text>
</comment>
<feature type="signal peptide" evidence="8">
    <location>
        <begin position="1"/>
        <end position="19"/>
    </location>
</feature>
<accession>A0ABT6I1Y6</accession>
<keyword evidence="9" id="KW-0813">Transport</keyword>
<evidence type="ECO:0000256" key="2">
    <source>
        <dbReference type="ARBA" id="ARBA00022729"/>
    </source>
</evidence>
<organism evidence="9 10">
    <name type="scientific">Salinicola acroporae</name>
    <dbReference type="NCBI Taxonomy" id="1541440"/>
    <lineage>
        <taxon>Bacteria</taxon>
        <taxon>Pseudomonadati</taxon>
        <taxon>Pseudomonadota</taxon>
        <taxon>Gammaproteobacteria</taxon>
        <taxon>Oceanospirillales</taxon>
        <taxon>Halomonadaceae</taxon>
        <taxon>Salinicola</taxon>
    </lineage>
</organism>
<feature type="region of interest" description="Disordered" evidence="7">
    <location>
        <begin position="23"/>
        <end position="89"/>
    </location>
</feature>
<keyword evidence="9" id="KW-0762">Sugar transport</keyword>
<name>A0ABT6I1Y6_9GAMM</name>
<feature type="compositionally biased region" description="Low complexity" evidence="7">
    <location>
        <begin position="65"/>
        <end position="89"/>
    </location>
</feature>
<evidence type="ECO:0000256" key="4">
    <source>
        <dbReference type="ARBA" id="ARBA00023139"/>
    </source>
</evidence>
<dbReference type="InterPro" id="IPR032831">
    <property type="entry name" value="LptM_cons"/>
</dbReference>
<dbReference type="PROSITE" id="PS51257">
    <property type="entry name" value="PROKAR_LIPOPROTEIN"/>
    <property type="match status" value="1"/>
</dbReference>
<evidence type="ECO:0000256" key="7">
    <source>
        <dbReference type="SAM" id="MobiDB-lite"/>
    </source>
</evidence>
<dbReference type="Pfam" id="PF13627">
    <property type="entry name" value="LptM_cons"/>
    <property type="match status" value="1"/>
</dbReference>
<evidence type="ECO:0000313" key="9">
    <source>
        <dbReference type="EMBL" id="MDH4571690.1"/>
    </source>
</evidence>
<gene>
    <name evidence="9" type="ORF">CUR86_03875</name>
</gene>